<dbReference type="EMBL" id="JBHSAJ010000018">
    <property type="protein sequence ID" value="MFC3934452.1"/>
    <property type="molecule type" value="Genomic_DNA"/>
</dbReference>
<accession>A0ABV8D7V3</accession>
<evidence type="ECO:0000256" key="3">
    <source>
        <dbReference type="ARBA" id="ARBA00023315"/>
    </source>
</evidence>
<dbReference type="Pfam" id="PF00108">
    <property type="entry name" value="Thiolase_N"/>
    <property type="match status" value="1"/>
</dbReference>
<keyword evidence="8" id="KW-1185">Reference proteome</keyword>
<evidence type="ECO:0000256" key="2">
    <source>
        <dbReference type="ARBA" id="ARBA00022679"/>
    </source>
</evidence>
<dbReference type="InterPro" id="IPR016039">
    <property type="entry name" value="Thiolase-like"/>
</dbReference>
<evidence type="ECO:0000256" key="4">
    <source>
        <dbReference type="RuleBase" id="RU003557"/>
    </source>
</evidence>
<name>A0ABV8D7V3_9BURK</name>
<protein>
    <submittedName>
        <fullName evidence="7">Thiolase family protein</fullName>
    </submittedName>
</protein>
<organism evidence="7 8">
    <name type="scientific">Acidovorax facilis</name>
    <dbReference type="NCBI Taxonomy" id="12917"/>
    <lineage>
        <taxon>Bacteria</taxon>
        <taxon>Pseudomonadati</taxon>
        <taxon>Pseudomonadota</taxon>
        <taxon>Betaproteobacteria</taxon>
        <taxon>Burkholderiales</taxon>
        <taxon>Comamonadaceae</taxon>
        <taxon>Acidovorax</taxon>
    </lineage>
</organism>
<dbReference type="InterPro" id="IPR020617">
    <property type="entry name" value="Thiolase_C"/>
</dbReference>
<dbReference type="NCBIfam" id="TIGR01930">
    <property type="entry name" value="AcCoA-C-Actrans"/>
    <property type="match status" value="1"/>
</dbReference>
<feature type="domain" description="Thiolase C-terminal" evidence="6">
    <location>
        <begin position="292"/>
        <end position="413"/>
    </location>
</feature>
<dbReference type="SUPFAM" id="SSF53901">
    <property type="entry name" value="Thiolase-like"/>
    <property type="match status" value="2"/>
</dbReference>
<comment type="similarity">
    <text evidence="1 4">Belongs to the thiolase-like superfamily. Thiolase family.</text>
</comment>
<dbReference type="PIRSF" id="PIRSF000429">
    <property type="entry name" value="Ac-CoA_Ac_transf"/>
    <property type="match status" value="1"/>
</dbReference>
<dbReference type="PROSITE" id="PS00099">
    <property type="entry name" value="THIOLASE_3"/>
    <property type="match status" value="1"/>
</dbReference>
<comment type="caution">
    <text evidence="7">The sequence shown here is derived from an EMBL/GenBank/DDBJ whole genome shotgun (WGS) entry which is preliminary data.</text>
</comment>
<dbReference type="InterPro" id="IPR020613">
    <property type="entry name" value="Thiolase_CS"/>
</dbReference>
<evidence type="ECO:0000259" key="6">
    <source>
        <dbReference type="Pfam" id="PF02803"/>
    </source>
</evidence>
<dbReference type="InterPro" id="IPR020610">
    <property type="entry name" value="Thiolase_AS"/>
</dbReference>
<gene>
    <name evidence="7" type="ORF">ACFOW3_07430</name>
</gene>
<dbReference type="Proteomes" id="UP001595693">
    <property type="component" value="Unassembled WGS sequence"/>
</dbReference>
<dbReference type="Pfam" id="PF02803">
    <property type="entry name" value="Thiolase_C"/>
    <property type="match status" value="1"/>
</dbReference>
<dbReference type="Gene3D" id="3.40.47.10">
    <property type="match status" value="1"/>
</dbReference>
<dbReference type="CDD" id="cd00751">
    <property type="entry name" value="thiolase"/>
    <property type="match status" value="1"/>
</dbReference>
<dbReference type="InterPro" id="IPR002155">
    <property type="entry name" value="Thiolase"/>
</dbReference>
<keyword evidence="2 4" id="KW-0808">Transferase</keyword>
<keyword evidence="3 4" id="KW-0012">Acyltransferase</keyword>
<proteinExistence type="inferred from homology"/>
<evidence type="ECO:0000313" key="8">
    <source>
        <dbReference type="Proteomes" id="UP001595693"/>
    </source>
</evidence>
<feature type="domain" description="Thiolase N-terminal" evidence="5">
    <location>
        <begin position="17"/>
        <end position="283"/>
    </location>
</feature>
<reference evidence="8" key="1">
    <citation type="journal article" date="2019" name="Int. J. Syst. Evol. Microbiol.">
        <title>The Global Catalogue of Microorganisms (GCM) 10K type strain sequencing project: providing services to taxonomists for standard genome sequencing and annotation.</title>
        <authorList>
            <consortium name="The Broad Institute Genomics Platform"/>
            <consortium name="The Broad Institute Genome Sequencing Center for Infectious Disease"/>
            <person name="Wu L."/>
            <person name="Ma J."/>
        </authorList>
    </citation>
    <scope>NUCLEOTIDE SEQUENCE [LARGE SCALE GENOMIC DNA]</scope>
    <source>
        <strain evidence="8">CCUG 2113</strain>
    </source>
</reference>
<evidence type="ECO:0000313" key="7">
    <source>
        <dbReference type="EMBL" id="MFC3934452.1"/>
    </source>
</evidence>
<dbReference type="InterPro" id="IPR020616">
    <property type="entry name" value="Thiolase_N"/>
</dbReference>
<sequence>MTTASTSSFSAPLNAWLVDGVRTPMVDYCGPLGHVSPTDMGIKVARAVLERSGVPAADVGSVITGSMAQADFDAFVLPRHIGLYAGVPQAVPAILVQRICGTGFELFRQAADQIALGYADVALVVGTESMTRNPIAAYTHRTGFKLGAPVEFKDFLMEALIDTAGPVTMIETAENLAKKYGITREDVDAYASQSFARALKAQEDGFLAGEIVPVTSEKFELEGYATRGITLPRKVAQLDRDTHPRPSPVEALAALRTVYPGGVQTAGNSSALVDGAVGAVVASDAYVQQRGLKPLARLRGVAAVGVAPEYMGIGPAPAIRALLARTGLTLDDIGLFEINEAQGAQTLAVGRELGLDLNKLNVNGGAIALGHPLAATGVRLTVTLARELRRRGLRYGISSACVGGGQGIALLIENTDA</sequence>
<dbReference type="PROSITE" id="PS00737">
    <property type="entry name" value="THIOLASE_2"/>
    <property type="match status" value="1"/>
</dbReference>
<evidence type="ECO:0000256" key="1">
    <source>
        <dbReference type="ARBA" id="ARBA00010982"/>
    </source>
</evidence>
<dbReference type="PANTHER" id="PTHR18919">
    <property type="entry name" value="ACETYL-COA C-ACYLTRANSFERASE"/>
    <property type="match status" value="1"/>
</dbReference>
<dbReference type="PANTHER" id="PTHR18919:SF107">
    <property type="entry name" value="ACETYL-COA ACETYLTRANSFERASE, CYTOSOLIC"/>
    <property type="match status" value="1"/>
</dbReference>
<dbReference type="RefSeq" id="WP_055399794.1">
    <property type="nucleotide sequence ID" value="NZ_JAMXAX010000044.1"/>
</dbReference>
<evidence type="ECO:0000259" key="5">
    <source>
        <dbReference type="Pfam" id="PF00108"/>
    </source>
</evidence>